<sequence>MTLDRGTAGRVLVGRDVVVVFALLVVPVAVGAIETSLMTPLALPGYLLLTVGSWYGSHLLPNFALWLFWVPFVAGSYGVAVVTAAGYRAIRRRTSGGN</sequence>
<organism evidence="2 3">
    <name type="scientific">Halorarum halophilum</name>
    <dbReference type="NCBI Taxonomy" id="2743090"/>
    <lineage>
        <taxon>Archaea</taxon>
        <taxon>Methanobacteriati</taxon>
        <taxon>Methanobacteriota</taxon>
        <taxon>Stenosarchaea group</taxon>
        <taxon>Halobacteria</taxon>
        <taxon>Halobacteriales</taxon>
        <taxon>Haloferacaceae</taxon>
        <taxon>Halorarum</taxon>
    </lineage>
</organism>
<keyword evidence="1" id="KW-0812">Transmembrane</keyword>
<dbReference type="EMBL" id="CP058529">
    <property type="protein sequence ID" value="QLG26660.1"/>
    <property type="molecule type" value="Genomic_DNA"/>
</dbReference>
<accession>A0A7D5KTX6</accession>
<keyword evidence="1" id="KW-0472">Membrane</keyword>
<dbReference type="AlphaFoldDB" id="A0A7D5KTX6"/>
<keyword evidence="1" id="KW-1133">Transmembrane helix</keyword>
<dbReference type="Proteomes" id="UP000509750">
    <property type="component" value="Chromosome"/>
</dbReference>
<dbReference type="GeneID" id="56027865"/>
<feature type="transmembrane region" description="Helical" evidence="1">
    <location>
        <begin position="12"/>
        <end position="33"/>
    </location>
</feature>
<dbReference type="RefSeq" id="WP_179168235.1">
    <property type="nucleotide sequence ID" value="NZ_CP058529.1"/>
</dbReference>
<reference evidence="2 3" key="1">
    <citation type="submission" date="2020-07" db="EMBL/GenBank/DDBJ databases">
        <title>Gai3-2, isolated from salt lake.</title>
        <authorList>
            <person name="Cui H."/>
            <person name="Shi X."/>
        </authorList>
    </citation>
    <scope>NUCLEOTIDE SEQUENCE [LARGE SCALE GENOMIC DNA]</scope>
    <source>
        <strain evidence="2 3">Gai3-2</strain>
    </source>
</reference>
<dbReference type="KEGG" id="halg:HUG10_03490"/>
<proteinExistence type="predicted"/>
<gene>
    <name evidence="2" type="ORF">HUG10_03490</name>
</gene>
<keyword evidence="3" id="KW-1185">Reference proteome</keyword>
<evidence type="ECO:0000256" key="1">
    <source>
        <dbReference type="SAM" id="Phobius"/>
    </source>
</evidence>
<evidence type="ECO:0000313" key="2">
    <source>
        <dbReference type="EMBL" id="QLG26660.1"/>
    </source>
</evidence>
<evidence type="ECO:0000313" key="3">
    <source>
        <dbReference type="Proteomes" id="UP000509750"/>
    </source>
</evidence>
<name>A0A7D5KTX6_9EURY</name>
<protein>
    <submittedName>
        <fullName evidence="2">Uncharacterized protein</fullName>
    </submittedName>
</protein>
<feature type="transmembrane region" description="Helical" evidence="1">
    <location>
        <begin position="63"/>
        <end position="87"/>
    </location>
</feature>